<accession>A0A8G0PEF0</accession>
<sequence length="148" mass="16627">MFDQVSCRYVRASTRSQRESIPDGEIDKAAPRLARHAVHWQMRRKPVKEMAIVRNKSFVDRPSRACFSFGPFFFTRLRAESRFLGFDARSRGWLSLKIKQSMACLPGGRAVHAAVRGVVGNDQDPLAGMLTMFGVGQSYMAGLEMPTT</sequence>
<keyword evidence="2" id="KW-1185">Reference proteome</keyword>
<dbReference type="GO" id="GO:0000150">
    <property type="term" value="F:DNA strand exchange activity"/>
    <property type="evidence" value="ECO:0007669"/>
    <property type="project" value="InterPro"/>
</dbReference>
<dbReference type="EMBL" id="CP075865">
    <property type="protein sequence ID" value="QYS96179.1"/>
    <property type="molecule type" value="Genomic_DNA"/>
</dbReference>
<reference evidence="1 2" key="1">
    <citation type="journal article" date="2021" name="BMC Genomics">
        <title>Telomere-to-telomere genome assembly of asparaginase-producing Trichoderma simmonsii.</title>
        <authorList>
            <person name="Chung D."/>
            <person name="Kwon Y.M."/>
            <person name="Yang Y."/>
        </authorList>
    </citation>
    <scope>NUCLEOTIDE SEQUENCE [LARGE SCALE GENOMIC DNA]</scope>
    <source>
        <strain evidence="1 2">GH-Sj1</strain>
    </source>
</reference>
<dbReference type="Proteomes" id="UP000826661">
    <property type="component" value="Chromosome II"/>
</dbReference>
<gene>
    <name evidence="1" type="ORF">H0G86_003440</name>
</gene>
<dbReference type="InterPro" id="IPR006118">
    <property type="entry name" value="Recombinase_CS"/>
</dbReference>
<protein>
    <submittedName>
        <fullName evidence="1">Uncharacterized protein</fullName>
    </submittedName>
</protein>
<evidence type="ECO:0000313" key="1">
    <source>
        <dbReference type="EMBL" id="QYS96179.1"/>
    </source>
</evidence>
<dbReference type="AlphaFoldDB" id="A0A8G0PEF0"/>
<organism evidence="1 2">
    <name type="scientific">Trichoderma simmonsii</name>
    <dbReference type="NCBI Taxonomy" id="1491479"/>
    <lineage>
        <taxon>Eukaryota</taxon>
        <taxon>Fungi</taxon>
        <taxon>Dikarya</taxon>
        <taxon>Ascomycota</taxon>
        <taxon>Pezizomycotina</taxon>
        <taxon>Sordariomycetes</taxon>
        <taxon>Hypocreomycetidae</taxon>
        <taxon>Hypocreales</taxon>
        <taxon>Hypocreaceae</taxon>
        <taxon>Trichoderma</taxon>
    </lineage>
</organism>
<name>A0A8G0PEF0_9HYPO</name>
<proteinExistence type="predicted"/>
<evidence type="ECO:0000313" key="2">
    <source>
        <dbReference type="Proteomes" id="UP000826661"/>
    </source>
</evidence>
<dbReference type="PROSITE" id="PS00397">
    <property type="entry name" value="RECOMBINASES_1"/>
    <property type="match status" value="1"/>
</dbReference>